<evidence type="ECO:0000313" key="2">
    <source>
        <dbReference type="Proteomes" id="UP001060215"/>
    </source>
</evidence>
<comment type="caution">
    <text evidence="1">The sequence shown here is derived from an EMBL/GenBank/DDBJ whole genome shotgun (WGS) entry which is preliminary data.</text>
</comment>
<dbReference type="EMBL" id="CM045762">
    <property type="protein sequence ID" value="KAI8009953.1"/>
    <property type="molecule type" value="Genomic_DNA"/>
</dbReference>
<proteinExistence type="predicted"/>
<protein>
    <submittedName>
        <fullName evidence="1">Wall-associated receptor kinase-like 15</fullName>
    </submittedName>
</protein>
<organism evidence="1 2">
    <name type="scientific">Camellia lanceoleosa</name>
    <dbReference type="NCBI Taxonomy" id="1840588"/>
    <lineage>
        <taxon>Eukaryota</taxon>
        <taxon>Viridiplantae</taxon>
        <taxon>Streptophyta</taxon>
        <taxon>Embryophyta</taxon>
        <taxon>Tracheophyta</taxon>
        <taxon>Spermatophyta</taxon>
        <taxon>Magnoliopsida</taxon>
        <taxon>eudicotyledons</taxon>
        <taxon>Gunneridae</taxon>
        <taxon>Pentapetalae</taxon>
        <taxon>asterids</taxon>
        <taxon>Ericales</taxon>
        <taxon>Theaceae</taxon>
        <taxon>Camellia</taxon>
    </lineage>
</organism>
<sequence>MSSDVQDDENRVQDDDNEATVTMSCGLTTFANHCPSCGTTPVSYPLSTGPNCGNQSYKIHCDAGSLKFDTLNNTYSITTITPDIQRFIIQPSNFVPNTCVMCGLTTSANHCPSQHHPSHTPQDGPNCGDQSYKIRCDAGSLKFDTLNNTYSITTITPDIQRFVIQPSSFVPNTYVTSDISTMRIQMNSSLPFNITSSNTIMYLNCTTTLLSSPLNCSSTSLCHSFINSSAQVGVPRRHRQIDPKTEYKTLMKESSRSIIDCLNLTISVYIYVFYRFFF</sequence>
<evidence type="ECO:0000313" key="1">
    <source>
        <dbReference type="EMBL" id="KAI8009953.1"/>
    </source>
</evidence>
<gene>
    <name evidence="1" type="ORF">LOK49_LG06G02295</name>
</gene>
<reference evidence="1 2" key="1">
    <citation type="journal article" date="2022" name="Plant J.">
        <title>Chromosome-level genome of Camellia lanceoleosa provides a valuable resource for understanding genome evolution and self-incompatibility.</title>
        <authorList>
            <person name="Gong W."/>
            <person name="Xiao S."/>
            <person name="Wang L."/>
            <person name="Liao Z."/>
            <person name="Chang Y."/>
            <person name="Mo W."/>
            <person name="Hu G."/>
            <person name="Li W."/>
            <person name="Zhao G."/>
            <person name="Zhu H."/>
            <person name="Hu X."/>
            <person name="Ji K."/>
            <person name="Xiang X."/>
            <person name="Song Q."/>
            <person name="Yuan D."/>
            <person name="Jin S."/>
            <person name="Zhang L."/>
        </authorList>
    </citation>
    <scope>NUCLEOTIDE SEQUENCE [LARGE SCALE GENOMIC DNA]</scope>
    <source>
        <strain evidence="1">SQ_2022a</strain>
    </source>
</reference>
<name>A0ACC0HAN0_9ERIC</name>
<accession>A0ACC0HAN0</accession>
<keyword evidence="2" id="KW-1185">Reference proteome</keyword>
<dbReference type="Proteomes" id="UP001060215">
    <property type="component" value="Chromosome 5"/>
</dbReference>